<keyword evidence="7" id="KW-0325">Glycoprotein</keyword>
<comment type="caution">
    <text evidence="12">The sequence shown here is derived from an EMBL/GenBank/DDBJ whole genome shotgun (WGS) entry which is preliminary data.</text>
</comment>
<evidence type="ECO:0000256" key="9">
    <source>
        <dbReference type="ARBA" id="ARBA00035011"/>
    </source>
</evidence>
<dbReference type="InterPro" id="IPR003245">
    <property type="entry name" value="Phytocyanin_dom"/>
</dbReference>
<feature type="signal peptide" evidence="10">
    <location>
        <begin position="1"/>
        <end position="22"/>
    </location>
</feature>
<dbReference type="PANTHER" id="PTHR33021">
    <property type="entry name" value="BLUE COPPER PROTEIN"/>
    <property type="match status" value="1"/>
</dbReference>
<reference evidence="12 13" key="1">
    <citation type="submission" date="2019-07" db="EMBL/GenBank/DDBJ databases">
        <title>De Novo Assembly of kiwifruit Actinidia rufa.</title>
        <authorList>
            <person name="Sugita-Konishi S."/>
            <person name="Sato K."/>
            <person name="Mori E."/>
            <person name="Abe Y."/>
            <person name="Kisaki G."/>
            <person name="Hamano K."/>
            <person name="Suezawa K."/>
            <person name="Otani M."/>
            <person name="Fukuda T."/>
            <person name="Manabe T."/>
            <person name="Gomi K."/>
            <person name="Tabuchi M."/>
            <person name="Akimitsu K."/>
            <person name="Kataoka I."/>
        </authorList>
    </citation>
    <scope>NUCLEOTIDE SEQUENCE [LARGE SCALE GENOMIC DNA]</scope>
    <source>
        <strain evidence="13">cv. Fuchu</strain>
    </source>
</reference>
<keyword evidence="8" id="KW-0449">Lipoprotein</keyword>
<proteinExistence type="inferred from homology"/>
<dbReference type="SUPFAM" id="SSF49503">
    <property type="entry name" value="Cupredoxins"/>
    <property type="match status" value="1"/>
</dbReference>
<dbReference type="EMBL" id="BJWL01000005">
    <property type="protein sequence ID" value="GFY87283.1"/>
    <property type="molecule type" value="Genomic_DNA"/>
</dbReference>
<dbReference type="Gene3D" id="2.60.40.420">
    <property type="entry name" value="Cupredoxins - blue copper proteins"/>
    <property type="match status" value="1"/>
</dbReference>
<dbReference type="OrthoDB" id="959565at2759"/>
<evidence type="ECO:0000313" key="13">
    <source>
        <dbReference type="Proteomes" id="UP000585474"/>
    </source>
</evidence>
<evidence type="ECO:0000256" key="3">
    <source>
        <dbReference type="ARBA" id="ARBA00022622"/>
    </source>
</evidence>
<accession>A0A7J0ELE6</accession>
<dbReference type="GO" id="GO:0005886">
    <property type="term" value="C:plasma membrane"/>
    <property type="evidence" value="ECO:0007669"/>
    <property type="project" value="UniProtKB-SubCell"/>
</dbReference>
<protein>
    <submittedName>
        <fullName evidence="12">Early nodulin-like protein 21</fullName>
    </submittedName>
</protein>
<comment type="subcellular location">
    <subcellularLocation>
        <location evidence="1">Cell membrane</location>
        <topology evidence="1">Lipid-anchor</topology>
        <topology evidence="1">GPI-anchor</topology>
    </subcellularLocation>
</comment>
<comment type="similarity">
    <text evidence="9">Belongs to the early nodulin-like (ENODL) family.</text>
</comment>
<dbReference type="PANTHER" id="PTHR33021:SF49">
    <property type="entry name" value="EARLY NODULIN-LIKE PROTEIN 21"/>
    <property type="match status" value="1"/>
</dbReference>
<keyword evidence="2" id="KW-1003">Cell membrane</keyword>
<dbReference type="InterPro" id="IPR008972">
    <property type="entry name" value="Cupredoxin"/>
</dbReference>
<keyword evidence="3" id="KW-0336">GPI-anchor</keyword>
<keyword evidence="5" id="KW-0472">Membrane</keyword>
<dbReference type="FunFam" id="2.60.40.420:FF:000010">
    <property type="entry name" value="Early nodulin-like protein 1"/>
    <property type="match status" value="1"/>
</dbReference>
<dbReference type="GO" id="GO:0098552">
    <property type="term" value="C:side of membrane"/>
    <property type="evidence" value="ECO:0007669"/>
    <property type="project" value="UniProtKB-KW"/>
</dbReference>
<dbReference type="Proteomes" id="UP000585474">
    <property type="component" value="Unassembled WGS sequence"/>
</dbReference>
<dbReference type="Pfam" id="PF02298">
    <property type="entry name" value="Cu_bind_like"/>
    <property type="match status" value="1"/>
</dbReference>
<dbReference type="AlphaFoldDB" id="A0A7J0ELE6"/>
<dbReference type="InterPro" id="IPR041846">
    <property type="entry name" value="ENL_dom"/>
</dbReference>
<evidence type="ECO:0000313" key="12">
    <source>
        <dbReference type="EMBL" id="GFY87283.1"/>
    </source>
</evidence>
<name>A0A7J0ELE6_9ERIC</name>
<feature type="chain" id="PRO_5029640725" evidence="10">
    <location>
        <begin position="23"/>
        <end position="175"/>
    </location>
</feature>
<dbReference type="CDD" id="cd11019">
    <property type="entry name" value="OsENODL1_like"/>
    <property type="match status" value="1"/>
</dbReference>
<dbReference type="InterPro" id="IPR039391">
    <property type="entry name" value="Phytocyanin-like"/>
</dbReference>
<evidence type="ECO:0000256" key="8">
    <source>
        <dbReference type="ARBA" id="ARBA00023288"/>
    </source>
</evidence>
<keyword evidence="13" id="KW-1185">Reference proteome</keyword>
<gene>
    <name evidence="12" type="ORF">Acr_05g0009220</name>
</gene>
<evidence type="ECO:0000256" key="7">
    <source>
        <dbReference type="ARBA" id="ARBA00023180"/>
    </source>
</evidence>
<evidence type="ECO:0000256" key="1">
    <source>
        <dbReference type="ARBA" id="ARBA00004609"/>
    </source>
</evidence>
<sequence>MASNSMVLFLLFISFSVLSVTSFEFQVGDTNGWVVPPSNDSKIYNDWASENRFQVGDTIHFKYKKDSVMEVTESDYKKCNSTHPNFFSNTGDTLFKLDRSGPFYFISGASGHCSRGQKMIVKVMSDEDSQSGGGGRSSGSCRGGGYALRRNSCAACLFVHVLVGVSRCSVLDSHC</sequence>
<keyword evidence="6" id="KW-1015">Disulfide bond</keyword>
<evidence type="ECO:0000256" key="5">
    <source>
        <dbReference type="ARBA" id="ARBA00023136"/>
    </source>
</evidence>
<evidence type="ECO:0000256" key="4">
    <source>
        <dbReference type="ARBA" id="ARBA00022729"/>
    </source>
</evidence>
<feature type="domain" description="Phytocyanin" evidence="11">
    <location>
        <begin position="23"/>
        <end position="125"/>
    </location>
</feature>
<dbReference type="PROSITE" id="PS51485">
    <property type="entry name" value="PHYTOCYANIN"/>
    <property type="match status" value="1"/>
</dbReference>
<organism evidence="12 13">
    <name type="scientific">Actinidia rufa</name>
    <dbReference type="NCBI Taxonomy" id="165716"/>
    <lineage>
        <taxon>Eukaryota</taxon>
        <taxon>Viridiplantae</taxon>
        <taxon>Streptophyta</taxon>
        <taxon>Embryophyta</taxon>
        <taxon>Tracheophyta</taxon>
        <taxon>Spermatophyta</taxon>
        <taxon>Magnoliopsida</taxon>
        <taxon>eudicotyledons</taxon>
        <taxon>Gunneridae</taxon>
        <taxon>Pentapetalae</taxon>
        <taxon>asterids</taxon>
        <taxon>Ericales</taxon>
        <taxon>Actinidiaceae</taxon>
        <taxon>Actinidia</taxon>
    </lineage>
</organism>
<evidence type="ECO:0000256" key="2">
    <source>
        <dbReference type="ARBA" id="ARBA00022475"/>
    </source>
</evidence>
<evidence type="ECO:0000256" key="6">
    <source>
        <dbReference type="ARBA" id="ARBA00023157"/>
    </source>
</evidence>
<keyword evidence="4 10" id="KW-0732">Signal</keyword>
<dbReference type="GO" id="GO:0009055">
    <property type="term" value="F:electron transfer activity"/>
    <property type="evidence" value="ECO:0007669"/>
    <property type="project" value="InterPro"/>
</dbReference>
<evidence type="ECO:0000259" key="11">
    <source>
        <dbReference type="PROSITE" id="PS51485"/>
    </source>
</evidence>
<evidence type="ECO:0000256" key="10">
    <source>
        <dbReference type="SAM" id="SignalP"/>
    </source>
</evidence>